<accession>A0A0L7LYH3</accession>
<reference evidence="2" key="1">
    <citation type="submission" date="2006-09" db="EMBL/GenBank/DDBJ databases">
        <title>Annotation of Plasmodium falciparum Dd2.</title>
        <authorList>
            <consortium name="The Broad Institute Genome Sequencing Platform"/>
            <person name="Volkman S.K."/>
            <person name="Neafsey D.E."/>
            <person name="Dash A.P."/>
            <person name="Chitnis C.E."/>
            <person name="Hartl D.L."/>
            <person name="Young S.K."/>
            <person name="Zeng Q."/>
            <person name="Koehrsen M."/>
            <person name="Alvarado L."/>
            <person name="Berlin A."/>
            <person name="Borenstein D."/>
            <person name="Chapman S.B."/>
            <person name="Chen Z."/>
            <person name="Engels R."/>
            <person name="Freedman E."/>
            <person name="Gellesch M."/>
            <person name="Goldberg J."/>
            <person name="Griggs A."/>
            <person name="Gujja S."/>
            <person name="Heilman E.R."/>
            <person name="Heiman D.I."/>
            <person name="Howarth C."/>
            <person name="Jen D."/>
            <person name="Larson L."/>
            <person name="Mehta T."/>
            <person name="Neiman D."/>
            <person name="Park D."/>
            <person name="Pearson M."/>
            <person name="Roberts A."/>
            <person name="Saif S."/>
            <person name="Shea T."/>
            <person name="Shenoy N."/>
            <person name="Sisk P."/>
            <person name="Stolte C."/>
            <person name="Sykes S."/>
            <person name="Walk T."/>
            <person name="White J."/>
            <person name="Yandava C."/>
            <person name="Haas B."/>
            <person name="Henn M.R."/>
            <person name="Nusbaum C."/>
            <person name="Birren B."/>
        </authorList>
    </citation>
    <scope>NUCLEOTIDE SEQUENCE [LARGE SCALE GENOMIC DNA]</scope>
</reference>
<evidence type="ECO:0000313" key="2">
    <source>
        <dbReference type="Proteomes" id="UP000054282"/>
    </source>
</evidence>
<dbReference type="KEGG" id="pfd:PFDG_01030"/>
<protein>
    <submittedName>
        <fullName evidence="1">Uncharacterized protein</fullName>
    </submittedName>
</protein>
<dbReference type="EMBL" id="DS016156">
    <property type="protein sequence ID" value="KOB85593.1"/>
    <property type="molecule type" value="Genomic_DNA"/>
</dbReference>
<gene>
    <name evidence="1" type="ORF">PFDG_01030</name>
</gene>
<name>A0A0L7LYH3_PLAF4</name>
<proteinExistence type="predicted"/>
<organism evidence="1 2">
    <name type="scientific">Plasmodium falciparum (isolate Dd2)</name>
    <dbReference type="NCBI Taxonomy" id="57267"/>
    <lineage>
        <taxon>Eukaryota</taxon>
        <taxon>Sar</taxon>
        <taxon>Alveolata</taxon>
        <taxon>Apicomplexa</taxon>
        <taxon>Aconoidasida</taxon>
        <taxon>Haemosporida</taxon>
        <taxon>Plasmodiidae</taxon>
        <taxon>Plasmodium</taxon>
        <taxon>Plasmodium (Laverania)</taxon>
    </lineage>
</organism>
<dbReference type="Proteomes" id="UP000054282">
    <property type="component" value="Unassembled WGS sequence"/>
</dbReference>
<reference evidence="2" key="2">
    <citation type="submission" date="2006-09" db="EMBL/GenBank/DDBJ databases">
        <title>The genome sequence of Plasmodium falciparum Dd2.</title>
        <authorList>
            <consortium name="The Broad Institute Genome Sequencing Platform"/>
            <person name="Birren B."/>
            <person name="Lander E."/>
            <person name="Galagan J."/>
            <person name="Nusbaum C."/>
            <person name="Devon K."/>
            <person name="Henn M."/>
            <person name="Jaffe D."/>
            <person name="Butler J."/>
            <person name="Alvarez P."/>
            <person name="Gnerre S."/>
            <person name="Grabherr M."/>
            <person name="Kleber M."/>
            <person name="Mauceli E."/>
            <person name="Brockman W."/>
            <person name="MacCallum I.A."/>
            <person name="Rounsley S."/>
            <person name="Young S."/>
            <person name="LaButti K."/>
            <person name="Pushparaj V."/>
            <person name="DeCaprio D."/>
            <person name="Crawford M."/>
            <person name="Koehrsen M."/>
            <person name="Engels R."/>
            <person name="Montgomery P."/>
            <person name="Pearson M."/>
            <person name="Howarth C."/>
            <person name="Larson L."/>
            <person name="Luoma S."/>
            <person name="White J."/>
            <person name="Kodira C."/>
            <person name="Zeng Q."/>
            <person name="O'Leary S."/>
            <person name="Yandava C."/>
            <person name="Alvarado L."/>
            <person name="Wirth D."/>
            <person name="Volkman S."/>
            <person name="Hartl D."/>
        </authorList>
    </citation>
    <scope>NUCLEOTIDE SEQUENCE [LARGE SCALE GENOMIC DNA]</scope>
</reference>
<evidence type="ECO:0000313" key="1">
    <source>
        <dbReference type="EMBL" id="KOB85593.1"/>
    </source>
</evidence>
<sequence length="14" mass="1768">MKRILIFIFVEMDI</sequence>